<organism evidence="1 2">
    <name type="scientific">Necator americanus</name>
    <name type="common">Human hookworm</name>
    <dbReference type="NCBI Taxonomy" id="51031"/>
    <lineage>
        <taxon>Eukaryota</taxon>
        <taxon>Metazoa</taxon>
        <taxon>Ecdysozoa</taxon>
        <taxon>Nematoda</taxon>
        <taxon>Chromadorea</taxon>
        <taxon>Rhabditida</taxon>
        <taxon>Rhabditina</taxon>
        <taxon>Rhabditomorpha</taxon>
        <taxon>Strongyloidea</taxon>
        <taxon>Ancylostomatidae</taxon>
        <taxon>Bunostominae</taxon>
        <taxon>Necator</taxon>
    </lineage>
</organism>
<dbReference type="EMBL" id="JAVFWL010000006">
    <property type="protein sequence ID" value="KAK6760442.1"/>
    <property type="molecule type" value="Genomic_DNA"/>
</dbReference>
<accession>A0ABR1ECM2</accession>
<dbReference type="Proteomes" id="UP001303046">
    <property type="component" value="Unassembled WGS sequence"/>
</dbReference>
<keyword evidence="2" id="KW-1185">Reference proteome</keyword>
<reference evidence="1 2" key="1">
    <citation type="submission" date="2023-08" db="EMBL/GenBank/DDBJ databases">
        <title>A Necator americanus chromosomal reference genome.</title>
        <authorList>
            <person name="Ilik V."/>
            <person name="Petrzelkova K.J."/>
            <person name="Pardy F."/>
            <person name="Fuh T."/>
            <person name="Niatou-Singa F.S."/>
            <person name="Gouil Q."/>
            <person name="Baker L."/>
            <person name="Ritchie M.E."/>
            <person name="Jex A.R."/>
            <person name="Gazzola D."/>
            <person name="Li H."/>
            <person name="Toshio Fujiwara R."/>
            <person name="Zhan B."/>
            <person name="Aroian R.V."/>
            <person name="Pafco B."/>
            <person name="Schwarz E.M."/>
        </authorList>
    </citation>
    <scope>NUCLEOTIDE SEQUENCE [LARGE SCALE GENOMIC DNA]</scope>
    <source>
        <strain evidence="1 2">Aroian</strain>
        <tissue evidence="1">Whole animal</tissue>
    </source>
</reference>
<protein>
    <submittedName>
        <fullName evidence="1">Uncharacterized protein</fullName>
    </submittedName>
</protein>
<evidence type="ECO:0000313" key="2">
    <source>
        <dbReference type="Proteomes" id="UP001303046"/>
    </source>
</evidence>
<sequence length="158" mass="17772">MVESKRREARCICVRARNGAVEAAVGAEVVLYKELRRKPGLLTYKPRLKLKCTVTCDTKETSSEITGTLLWVRMIHDTVKRIAGREDTLGDKIVFPDSAHIIDTIISGDKTLVIPALSFTAKIVTGYVLFWTWPRVIVIAFCRCVFSRSLTSNDRNVN</sequence>
<gene>
    <name evidence="1" type="primary">Necator_chrX.g21944</name>
    <name evidence="1" type="ORF">RB195_021783</name>
</gene>
<name>A0ABR1ECM2_NECAM</name>
<evidence type="ECO:0000313" key="1">
    <source>
        <dbReference type="EMBL" id="KAK6760442.1"/>
    </source>
</evidence>
<comment type="caution">
    <text evidence="1">The sequence shown here is derived from an EMBL/GenBank/DDBJ whole genome shotgun (WGS) entry which is preliminary data.</text>
</comment>
<proteinExistence type="predicted"/>